<reference evidence="1 2" key="2">
    <citation type="journal article" date="2022" name="Mol. Ecol. Resour.">
        <title>The genomes of chicory, endive, great burdock and yacon provide insights into Asteraceae paleo-polyploidization history and plant inulin production.</title>
        <authorList>
            <person name="Fan W."/>
            <person name="Wang S."/>
            <person name="Wang H."/>
            <person name="Wang A."/>
            <person name="Jiang F."/>
            <person name="Liu H."/>
            <person name="Zhao H."/>
            <person name="Xu D."/>
            <person name="Zhang Y."/>
        </authorList>
    </citation>
    <scope>NUCLEOTIDE SEQUENCE [LARGE SCALE GENOMIC DNA]</scope>
    <source>
        <strain evidence="2">cv. Yunnan</strain>
        <tissue evidence="1">Leaves</tissue>
    </source>
</reference>
<accession>A0ACB9GJX1</accession>
<gene>
    <name evidence="1" type="ORF">L1987_42810</name>
</gene>
<evidence type="ECO:0000313" key="1">
    <source>
        <dbReference type="EMBL" id="KAI3783724.1"/>
    </source>
</evidence>
<proteinExistence type="predicted"/>
<protein>
    <submittedName>
        <fullName evidence="1">Uncharacterized protein</fullName>
    </submittedName>
</protein>
<reference evidence="2" key="1">
    <citation type="journal article" date="2022" name="Mol. Ecol. Resour.">
        <title>The genomes of chicory, endive, great burdock and yacon provide insights into Asteraceae palaeo-polyploidization history and plant inulin production.</title>
        <authorList>
            <person name="Fan W."/>
            <person name="Wang S."/>
            <person name="Wang H."/>
            <person name="Wang A."/>
            <person name="Jiang F."/>
            <person name="Liu H."/>
            <person name="Zhao H."/>
            <person name="Xu D."/>
            <person name="Zhang Y."/>
        </authorList>
    </citation>
    <scope>NUCLEOTIDE SEQUENCE [LARGE SCALE GENOMIC DNA]</scope>
    <source>
        <strain evidence="2">cv. Yunnan</strain>
    </source>
</reference>
<comment type="caution">
    <text evidence="1">The sequence shown here is derived from an EMBL/GenBank/DDBJ whole genome shotgun (WGS) entry which is preliminary data.</text>
</comment>
<evidence type="ECO:0000313" key="2">
    <source>
        <dbReference type="Proteomes" id="UP001056120"/>
    </source>
</evidence>
<dbReference type="Proteomes" id="UP001056120">
    <property type="component" value="Linkage Group LG14"/>
</dbReference>
<sequence>MMTQLLGETAPTKELLSIANKTTFLGRLCFSGDSPIGDPQTKISTLKARITHIQRRILDTKFPNSNDGFGSVDIEGQRGTALVRRRIAALMRIRKCYRCVHMHLDARNCLGHGMLLDGS</sequence>
<keyword evidence="2" id="KW-1185">Reference proteome</keyword>
<dbReference type="EMBL" id="CM042031">
    <property type="protein sequence ID" value="KAI3783724.1"/>
    <property type="molecule type" value="Genomic_DNA"/>
</dbReference>
<name>A0ACB9GJX1_9ASTR</name>
<organism evidence="1 2">
    <name type="scientific">Smallanthus sonchifolius</name>
    <dbReference type="NCBI Taxonomy" id="185202"/>
    <lineage>
        <taxon>Eukaryota</taxon>
        <taxon>Viridiplantae</taxon>
        <taxon>Streptophyta</taxon>
        <taxon>Embryophyta</taxon>
        <taxon>Tracheophyta</taxon>
        <taxon>Spermatophyta</taxon>
        <taxon>Magnoliopsida</taxon>
        <taxon>eudicotyledons</taxon>
        <taxon>Gunneridae</taxon>
        <taxon>Pentapetalae</taxon>
        <taxon>asterids</taxon>
        <taxon>campanulids</taxon>
        <taxon>Asterales</taxon>
        <taxon>Asteraceae</taxon>
        <taxon>Asteroideae</taxon>
        <taxon>Heliantheae alliance</taxon>
        <taxon>Millerieae</taxon>
        <taxon>Smallanthus</taxon>
    </lineage>
</organism>